<protein>
    <submittedName>
        <fullName evidence="2">Uncharacterized protein</fullName>
    </submittedName>
</protein>
<keyword evidence="3" id="KW-1185">Reference proteome</keyword>
<reference evidence="2 3" key="2">
    <citation type="submission" date="2022-06" db="EMBL/GenBank/DDBJ databases">
        <title>Genomic Encyclopedia of Type Strains, Phase I: the one thousand microbial genomes (KMG-I) project.</title>
        <authorList>
            <person name="Kyrpides N."/>
        </authorList>
    </citation>
    <scope>NUCLEOTIDE SEQUENCE [LARGE SCALE GENOMIC DNA]</scope>
    <source>
        <strain evidence="2 3">DSM 43889</strain>
    </source>
</reference>
<feature type="compositionally biased region" description="Polar residues" evidence="1">
    <location>
        <begin position="1"/>
        <end position="12"/>
    </location>
</feature>
<feature type="region of interest" description="Disordered" evidence="1">
    <location>
        <begin position="1"/>
        <end position="80"/>
    </location>
</feature>
<evidence type="ECO:0000256" key="1">
    <source>
        <dbReference type="SAM" id="MobiDB-lite"/>
    </source>
</evidence>
<evidence type="ECO:0000313" key="3">
    <source>
        <dbReference type="Proteomes" id="UP000791080"/>
    </source>
</evidence>
<sequence length="80" mass="8368">MPSASAARSSSWYMAGTPTSTLNSPAASPASTSSAAKPEVTWALAPTASTPRVPRWWPRQWCSGSGHSTRSSPLRPRIGA</sequence>
<dbReference type="EMBL" id="AUBJ02000001">
    <property type="protein sequence ID" value="MCP2330924.1"/>
    <property type="molecule type" value="Genomic_DNA"/>
</dbReference>
<organism evidence="2 3">
    <name type="scientific">Actinoalloteichus caeruleus DSM 43889</name>
    <dbReference type="NCBI Taxonomy" id="1120930"/>
    <lineage>
        <taxon>Bacteria</taxon>
        <taxon>Bacillati</taxon>
        <taxon>Actinomycetota</taxon>
        <taxon>Actinomycetes</taxon>
        <taxon>Pseudonocardiales</taxon>
        <taxon>Pseudonocardiaceae</taxon>
        <taxon>Actinoalloteichus</taxon>
        <taxon>Actinoalloteichus cyanogriseus</taxon>
    </lineage>
</organism>
<reference evidence="2 3" key="1">
    <citation type="submission" date="2013-07" db="EMBL/GenBank/DDBJ databases">
        <authorList>
            <consortium name="DOE Joint Genome Institute"/>
            <person name="Reeve W."/>
            <person name="Huntemann M."/>
            <person name="Han J."/>
            <person name="Chen A."/>
            <person name="Kyrpides N."/>
            <person name="Mavromatis K."/>
            <person name="Markowitz V."/>
            <person name="Palaniappan K."/>
            <person name="Ivanova N."/>
            <person name="Schaumberg A."/>
            <person name="Pati A."/>
            <person name="Liolios K."/>
            <person name="Nordberg H.P."/>
            <person name="Cantor M.N."/>
            <person name="Hua S.X."/>
            <person name="Woyke T."/>
        </authorList>
    </citation>
    <scope>NUCLEOTIDE SEQUENCE [LARGE SCALE GENOMIC DNA]</scope>
    <source>
        <strain evidence="2 3">DSM 43889</strain>
    </source>
</reference>
<feature type="compositionally biased region" description="Low complexity" evidence="1">
    <location>
        <begin position="17"/>
        <end position="38"/>
    </location>
</feature>
<evidence type="ECO:0000313" key="2">
    <source>
        <dbReference type="EMBL" id="MCP2330924.1"/>
    </source>
</evidence>
<accession>A0ABT1JEJ8</accession>
<feature type="compositionally biased region" description="Polar residues" evidence="1">
    <location>
        <begin position="62"/>
        <end position="72"/>
    </location>
</feature>
<proteinExistence type="predicted"/>
<comment type="caution">
    <text evidence="2">The sequence shown here is derived from an EMBL/GenBank/DDBJ whole genome shotgun (WGS) entry which is preliminary data.</text>
</comment>
<dbReference type="Proteomes" id="UP000791080">
    <property type="component" value="Unassembled WGS sequence"/>
</dbReference>
<name>A0ABT1JEJ8_ACTCY</name>
<gene>
    <name evidence="2" type="ORF">G443_001194</name>
</gene>